<dbReference type="PANTHER" id="PTHR24123">
    <property type="entry name" value="ANKYRIN REPEAT-CONTAINING"/>
    <property type="match status" value="1"/>
</dbReference>
<feature type="repeat" description="ANK" evidence="3">
    <location>
        <begin position="65"/>
        <end position="97"/>
    </location>
</feature>
<dbReference type="Proteomes" id="UP000186817">
    <property type="component" value="Unassembled WGS sequence"/>
</dbReference>
<keyword evidence="2 3" id="KW-0040">ANK repeat</keyword>
<dbReference type="InterPro" id="IPR036770">
    <property type="entry name" value="Ankyrin_rpt-contain_sf"/>
</dbReference>
<dbReference type="InterPro" id="IPR051165">
    <property type="entry name" value="Multifunctional_ANK_Repeat"/>
</dbReference>
<keyword evidence="1" id="KW-0677">Repeat</keyword>
<dbReference type="Gene3D" id="1.25.40.20">
    <property type="entry name" value="Ankyrin repeat-containing domain"/>
    <property type="match status" value="3"/>
</dbReference>
<dbReference type="PROSITE" id="PS50088">
    <property type="entry name" value="ANK_REPEAT"/>
    <property type="match status" value="4"/>
</dbReference>
<dbReference type="InterPro" id="IPR002110">
    <property type="entry name" value="Ankyrin_rpt"/>
</dbReference>
<dbReference type="PROSITE" id="PS50297">
    <property type="entry name" value="ANK_REP_REGION"/>
    <property type="match status" value="4"/>
</dbReference>
<evidence type="ECO:0000313" key="5">
    <source>
        <dbReference type="Proteomes" id="UP000186817"/>
    </source>
</evidence>
<comment type="caution">
    <text evidence="4">The sequence shown here is derived from an EMBL/GenBank/DDBJ whole genome shotgun (WGS) entry which is preliminary data.</text>
</comment>
<dbReference type="Pfam" id="PF13637">
    <property type="entry name" value="Ank_4"/>
    <property type="match status" value="1"/>
</dbReference>
<feature type="repeat" description="ANK" evidence="3">
    <location>
        <begin position="31"/>
        <end position="63"/>
    </location>
</feature>
<organism evidence="4 5">
    <name type="scientific">Symbiodinium microadriaticum</name>
    <name type="common">Dinoflagellate</name>
    <name type="synonym">Zooxanthella microadriatica</name>
    <dbReference type="NCBI Taxonomy" id="2951"/>
    <lineage>
        <taxon>Eukaryota</taxon>
        <taxon>Sar</taxon>
        <taxon>Alveolata</taxon>
        <taxon>Dinophyceae</taxon>
        <taxon>Suessiales</taxon>
        <taxon>Symbiodiniaceae</taxon>
        <taxon>Symbiodinium</taxon>
    </lineage>
</organism>
<dbReference type="SUPFAM" id="SSF48403">
    <property type="entry name" value="Ankyrin repeat"/>
    <property type="match status" value="2"/>
</dbReference>
<dbReference type="EMBL" id="LSRX01000405">
    <property type="protein sequence ID" value="OLP98171.1"/>
    <property type="molecule type" value="Genomic_DNA"/>
</dbReference>
<proteinExistence type="predicted"/>
<evidence type="ECO:0000313" key="4">
    <source>
        <dbReference type="EMBL" id="OLP98171.1"/>
    </source>
</evidence>
<gene>
    <name evidence="4" type="primary">ankrd29</name>
    <name evidence="4" type="ORF">AK812_SmicGene19389</name>
</gene>
<keyword evidence="5" id="KW-1185">Reference proteome</keyword>
<sequence length="763" mass="84979">MASFFGRFETVRLLLQAGTDKDLAFNQGSDDGATALMAASYAGHVEVVHLLLQVGSDMELTTYINKFTALMMASGPGHVEVVSLLLEAGADMSCQDCLGETALLKASREGRVDVVRLLLDAGADIDVADSLGSTALIEAFLQGHVEVVRMLLEAGADKYAAPNSVDLTEAPAENEAHLDPMQRLLRLNDPVLRIEACGLELGAFVAGSFMVFIGIGVRHFFHSANRKLIRCVFLREAVSETPTSQMEEFMQPARSAWNSRPCRGNALHRAALENDLEAAEERFSYETEFRGQKQEGSGEAIHLAASRGNVELVKRFGCHLGIRVGISLVRLETRGDHKPHYNVLHAALFAEGRGGTKEMIEYLFDARAELSRNQDGKAPIHIAFQTGIVPVIKLVRSLMVKSKVTDRDYEFFQAYGWVMCYFLNMNEDVLNLDDVPFPLELGCKGPQLPMQNLPTAKILHPTSFTQLSVWTSYNEDVTMFHSGKMSEFDLSEAAELTLTRFSALFACPQCLPSFLERMKNETEDELIDIGKSIKISDIAKVLREAPEAATALLRYVRGVWWLQLLSHSVWLTSSGLAKFKRAFNPQAFAKRANIIINNNNILIINIVIVIDTSVIIDVYLTEYQHENNWSFDPSAWRPPGPDRDLDREPNASLISLARAGWVTVQYGGLNDKQQSDATPTVEREQLRFGMQSMDFKPDRFAALVDPKNADFLQLYEDDTIHAMVKHLFWKAAGKIDLTSVPRGWGLFYRPCGWFGLVTGMVEN</sequence>
<reference evidence="4 5" key="1">
    <citation type="submission" date="2016-02" db="EMBL/GenBank/DDBJ databases">
        <title>Genome analysis of coral dinoflagellate symbionts highlights evolutionary adaptations to a symbiotic lifestyle.</title>
        <authorList>
            <person name="Aranda M."/>
            <person name="Li Y."/>
            <person name="Liew Y.J."/>
            <person name="Baumgarten S."/>
            <person name="Simakov O."/>
            <person name="Wilson M."/>
            <person name="Piel J."/>
            <person name="Ashoor H."/>
            <person name="Bougouffa S."/>
            <person name="Bajic V.B."/>
            <person name="Ryu T."/>
            <person name="Ravasi T."/>
            <person name="Bayer T."/>
            <person name="Micklem G."/>
            <person name="Kim H."/>
            <person name="Bhak J."/>
            <person name="Lajeunesse T.C."/>
            <person name="Voolstra C.R."/>
        </authorList>
    </citation>
    <scope>NUCLEOTIDE SEQUENCE [LARGE SCALE GENOMIC DNA]</scope>
    <source>
        <strain evidence="4 5">CCMP2467</strain>
    </source>
</reference>
<dbReference type="OrthoDB" id="443032at2759"/>
<accession>A0A1Q9DSN9</accession>
<dbReference type="AlphaFoldDB" id="A0A1Q9DSN9"/>
<dbReference type="SMART" id="SM00248">
    <property type="entry name" value="ANK"/>
    <property type="match status" value="6"/>
</dbReference>
<dbReference type="Pfam" id="PF12796">
    <property type="entry name" value="Ank_2"/>
    <property type="match status" value="1"/>
</dbReference>
<evidence type="ECO:0000256" key="1">
    <source>
        <dbReference type="ARBA" id="ARBA00022737"/>
    </source>
</evidence>
<protein>
    <submittedName>
        <fullName evidence="4">Ankyrin repeat domain-containing protein 29</fullName>
    </submittedName>
</protein>
<evidence type="ECO:0000256" key="2">
    <source>
        <dbReference type="ARBA" id="ARBA00023043"/>
    </source>
</evidence>
<feature type="repeat" description="ANK" evidence="3">
    <location>
        <begin position="131"/>
        <end position="163"/>
    </location>
</feature>
<dbReference type="PANTHER" id="PTHR24123:SF33">
    <property type="entry name" value="PROTEIN HOS4"/>
    <property type="match status" value="1"/>
</dbReference>
<feature type="repeat" description="ANK" evidence="3">
    <location>
        <begin position="98"/>
        <end position="130"/>
    </location>
</feature>
<dbReference type="PRINTS" id="PR01415">
    <property type="entry name" value="ANKYRIN"/>
</dbReference>
<evidence type="ECO:0000256" key="3">
    <source>
        <dbReference type="PROSITE-ProRule" id="PRU00023"/>
    </source>
</evidence>
<name>A0A1Q9DSN9_SYMMI</name>